<accession>A0A9P0NC14</accession>
<organism evidence="1 2">
    <name type="scientific">Spodoptera littoralis</name>
    <name type="common">Egyptian cotton leafworm</name>
    <dbReference type="NCBI Taxonomy" id="7109"/>
    <lineage>
        <taxon>Eukaryota</taxon>
        <taxon>Metazoa</taxon>
        <taxon>Ecdysozoa</taxon>
        <taxon>Arthropoda</taxon>
        <taxon>Hexapoda</taxon>
        <taxon>Insecta</taxon>
        <taxon>Pterygota</taxon>
        <taxon>Neoptera</taxon>
        <taxon>Endopterygota</taxon>
        <taxon>Lepidoptera</taxon>
        <taxon>Glossata</taxon>
        <taxon>Ditrysia</taxon>
        <taxon>Noctuoidea</taxon>
        <taxon>Noctuidae</taxon>
        <taxon>Amphipyrinae</taxon>
        <taxon>Spodoptera</taxon>
    </lineage>
</organism>
<gene>
    <name evidence="1" type="ORF">SPLIT_LOCUS12750</name>
</gene>
<dbReference type="EMBL" id="LR824562">
    <property type="protein sequence ID" value="CAH1647399.1"/>
    <property type="molecule type" value="Genomic_DNA"/>
</dbReference>
<keyword evidence="2" id="KW-1185">Reference proteome</keyword>
<dbReference type="AlphaFoldDB" id="A0A9P0NC14"/>
<proteinExistence type="predicted"/>
<name>A0A9P0NC14_SPOLI</name>
<evidence type="ECO:0000313" key="2">
    <source>
        <dbReference type="Proteomes" id="UP001153321"/>
    </source>
</evidence>
<evidence type="ECO:0000313" key="1">
    <source>
        <dbReference type="EMBL" id="CAH1647399.1"/>
    </source>
</evidence>
<protein>
    <submittedName>
        <fullName evidence="1">Uncharacterized protein</fullName>
    </submittedName>
</protein>
<sequence>MPRVHAQIPGLFKDELAGDIITEFTGLRAKLYCIKSLNGETRKAKGVNKSITKRLRLYNYNKALLSDSTFKCKMNTIKSIKHMLFSQEINKIVINRTDDKRQILLNQIDTLPWGHCNTIF</sequence>
<dbReference type="Proteomes" id="UP001153321">
    <property type="component" value="Chromosome Z"/>
</dbReference>
<reference evidence="1" key="1">
    <citation type="submission" date="2022-02" db="EMBL/GenBank/DDBJ databases">
        <authorList>
            <person name="King R."/>
        </authorList>
    </citation>
    <scope>NUCLEOTIDE SEQUENCE</scope>
</reference>